<dbReference type="SMART" id="SM01117">
    <property type="entry name" value="Cyt-b5"/>
    <property type="match status" value="1"/>
</dbReference>
<evidence type="ECO:0000256" key="2">
    <source>
        <dbReference type="SAM" id="MobiDB-lite"/>
    </source>
</evidence>
<evidence type="ECO:0000256" key="1">
    <source>
        <dbReference type="ARBA" id="ARBA00038357"/>
    </source>
</evidence>
<dbReference type="Pfam" id="PF00173">
    <property type="entry name" value="Cyt-b5"/>
    <property type="match status" value="1"/>
</dbReference>
<protein>
    <submittedName>
        <fullName evidence="5">LAQU0S01e00518g1_1</fullName>
    </submittedName>
</protein>
<accession>A0A0P1KKP5</accession>
<keyword evidence="6" id="KW-1185">Reference proteome</keyword>
<keyword evidence="3" id="KW-0472">Membrane</keyword>
<dbReference type="PANTHER" id="PTHR10281">
    <property type="entry name" value="MEMBRANE-ASSOCIATED PROGESTERONE RECEPTOR COMPONENT-RELATED"/>
    <property type="match status" value="1"/>
</dbReference>
<evidence type="ECO:0000259" key="4">
    <source>
        <dbReference type="SMART" id="SM01117"/>
    </source>
</evidence>
<name>A0A0P1KKP5_9SACH</name>
<evidence type="ECO:0000313" key="5">
    <source>
        <dbReference type="EMBL" id="CUS20168.1"/>
    </source>
</evidence>
<evidence type="ECO:0000256" key="3">
    <source>
        <dbReference type="SAM" id="Phobius"/>
    </source>
</evidence>
<dbReference type="InterPro" id="IPR036400">
    <property type="entry name" value="Cyt_B5-like_heme/steroid_sf"/>
</dbReference>
<dbReference type="InterPro" id="IPR001199">
    <property type="entry name" value="Cyt_B5-like_heme/steroid-bd"/>
</dbReference>
<dbReference type="EMBL" id="LN890560">
    <property type="protein sequence ID" value="CUS20168.1"/>
    <property type="molecule type" value="Genomic_DNA"/>
</dbReference>
<dbReference type="GO" id="GO:0016020">
    <property type="term" value="C:membrane"/>
    <property type="evidence" value="ECO:0007669"/>
    <property type="project" value="TreeGrafter"/>
</dbReference>
<dbReference type="InterPro" id="IPR050577">
    <property type="entry name" value="MAPR/NEUFC/NENF-like"/>
</dbReference>
<organism evidence="5 6">
    <name type="scientific">Lachancea quebecensis</name>
    <dbReference type="NCBI Taxonomy" id="1654605"/>
    <lineage>
        <taxon>Eukaryota</taxon>
        <taxon>Fungi</taxon>
        <taxon>Dikarya</taxon>
        <taxon>Ascomycota</taxon>
        <taxon>Saccharomycotina</taxon>
        <taxon>Saccharomycetes</taxon>
        <taxon>Saccharomycetales</taxon>
        <taxon>Saccharomycetaceae</taxon>
        <taxon>Lachancea</taxon>
    </lineage>
</organism>
<keyword evidence="3" id="KW-1133">Transmembrane helix</keyword>
<keyword evidence="3" id="KW-0812">Transmembrane</keyword>
<dbReference type="AlphaFoldDB" id="A0A0P1KKP5"/>
<feature type="compositionally biased region" description="Basic residues" evidence="2">
    <location>
        <begin position="1"/>
        <end position="11"/>
    </location>
</feature>
<sequence>MLRQRTAKHRNASPGPDRGDQSTSDGATARTRFTWFDVARMLCGLALVVLAVGRLVTGSATWHVGRTWGARASSSSAPPTPPAPSEFWRPYQLPLAFTPANLSQYTGAEDAPLLVAIDGQVFDVTRSARLYGPRGAYHRFVGCDCSRAFAYSIWSMRGLREPCSSDLSGLDATERGRVTAWAEYFARKYPRVGHVI</sequence>
<dbReference type="SUPFAM" id="SSF55856">
    <property type="entry name" value="Cytochrome b5-like heme/steroid binding domain"/>
    <property type="match status" value="1"/>
</dbReference>
<evidence type="ECO:0000313" key="6">
    <source>
        <dbReference type="Proteomes" id="UP000236544"/>
    </source>
</evidence>
<feature type="transmembrane region" description="Helical" evidence="3">
    <location>
        <begin position="38"/>
        <end position="56"/>
    </location>
</feature>
<dbReference type="PANTHER" id="PTHR10281:SF114">
    <property type="entry name" value="AER144CP"/>
    <property type="match status" value="1"/>
</dbReference>
<dbReference type="GO" id="GO:0012505">
    <property type="term" value="C:endomembrane system"/>
    <property type="evidence" value="ECO:0007669"/>
    <property type="project" value="TreeGrafter"/>
</dbReference>
<comment type="similarity">
    <text evidence="1">Belongs to the cytochrome b5 family. MAPR subfamily.</text>
</comment>
<dbReference type="Gene3D" id="3.10.120.10">
    <property type="entry name" value="Cytochrome b5-like heme/steroid binding domain"/>
    <property type="match status" value="1"/>
</dbReference>
<proteinExistence type="inferred from homology"/>
<feature type="domain" description="Cytochrome b5 heme-binding" evidence="4">
    <location>
        <begin position="97"/>
        <end position="196"/>
    </location>
</feature>
<gene>
    <name evidence="5" type="ORF">LAQU0_S01e00518g</name>
</gene>
<reference evidence="6" key="1">
    <citation type="submission" date="2015-10" db="EMBL/GenBank/DDBJ databases">
        <authorList>
            <person name="Devillers H."/>
        </authorList>
    </citation>
    <scope>NUCLEOTIDE SEQUENCE [LARGE SCALE GENOMIC DNA]</scope>
</reference>
<dbReference type="OrthoDB" id="10257697at2759"/>
<dbReference type="Proteomes" id="UP000236544">
    <property type="component" value="Unassembled WGS sequence"/>
</dbReference>
<feature type="region of interest" description="Disordered" evidence="2">
    <location>
        <begin position="1"/>
        <end position="26"/>
    </location>
</feature>